<proteinExistence type="inferred from homology"/>
<feature type="transmembrane region" description="Helical" evidence="13">
    <location>
        <begin position="122"/>
        <end position="140"/>
    </location>
</feature>
<comment type="function">
    <text evidence="12">Catalyzes the acylation of glycosyl-4,4'-diaponeurosporenoate, i.e. the esterification of glucose at the C6'' position with the carboxyl group of the C(15) fatty acid 12-methyltetradecanoic acid, to yield staphyloxanthin. This is the last step in the biosynthesis of this orange pigment, present in most staphylococci strains.</text>
</comment>
<comment type="subcellular location">
    <subcellularLocation>
        <location evidence="1">Cell membrane</location>
        <topology evidence="1">Single-pass membrane protein</topology>
    </subcellularLocation>
</comment>
<feature type="transmembrane region" description="Helical" evidence="13">
    <location>
        <begin position="6"/>
        <end position="30"/>
    </location>
</feature>
<comment type="similarity">
    <text evidence="10">Belongs to the acyltransferase CrtO family.</text>
</comment>
<organism evidence="14 15">
    <name type="scientific">Rubritalea tangerina</name>
    <dbReference type="NCBI Taxonomy" id="430798"/>
    <lineage>
        <taxon>Bacteria</taxon>
        <taxon>Pseudomonadati</taxon>
        <taxon>Verrucomicrobiota</taxon>
        <taxon>Verrucomicrobiia</taxon>
        <taxon>Verrucomicrobiales</taxon>
        <taxon>Rubritaleaceae</taxon>
        <taxon>Rubritalea</taxon>
    </lineage>
</organism>
<evidence type="ECO:0000256" key="6">
    <source>
        <dbReference type="ARBA" id="ARBA00022989"/>
    </source>
</evidence>
<comment type="pathway">
    <text evidence="9">Carotenoid biosynthesis; staphyloxanthin biosynthesis; staphyloxanthin from farnesyl diphosphate: step 5/5.</text>
</comment>
<dbReference type="EMBL" id="JBHUJB010000073">
    <property type="protein sequence ID" value="MFD2160175.1"/>
    <property type="molecule type" value="Genomic_DNA"/>
</dbReference>
<dbReference type="InterPro" id="IPR044021">
    <property type="entry name" value="CrtO"/>
</dbReference>
<reference evidence="15" key="1">
    <citation type="journal article" date="2019" name="Int. J. Syst. Evol. Microbiol.">
        <title>The Global Catalogue of Microorganisms (GCM) 10K type strain sequencing project: providing services to taxonomists for standard genome sequencing and annotation.</title>
        <authorList>
            <consortium name="The Broad Institute Genomics Platform"/>
            <consortium name="The Broad Institute Genome Sequencing Center for Infectious Disease"/>
            <person name="Wu L."/>
            <person name="Ma J."/>
        </authorList>
    </citation>
    <scope>NUCLEOTIDE SEQUENCE [LARGE SCALE GENOMIC DNA]</scope>
    <source>
        <strain evidence="15">CCUG 57942</strain>
    </source>
</reference>
<evidence type="ECO:0000256" key="8">
    <source>
        <dbReference type="ARBA" id="ARBA00023315"/>
    </source>
</evidence>
<dbReference type="RefSeq" id="WP_377091383.1">
    <property type="nucleotide sequence ID" value="NZ_JBHSJL010000014.1"/>
</dbReference>
<gene>
    <name evidence="14" type="ORF">ACFSW8_14820</name>
</gene>
<comment type="caution">
    <text evidence="14">The sequence shown here is derived from an EMBL/GenBank/DDBJ whole genome shotgun (WGS) entry which is preliminary data.</text>
</comment>
<evidence type="ECO:0000256" key="11">
    <source>
        <dbReference type="ARBA" id="ARBA00023667"/>
    </source>
</evidence>
<keyword evidence="5" id="KW-0732">Signal</keyword>
<evidence type="ECO:0000256" key="7">
    <source>
        <dbReference type="ARBA" id="ARBA00023136"/>
    </source>
</evidence>
<keyword evidence="7 13" id="KW-0472">Membrane</keyword>
<keyword evidence="4 13" id="KW-0812">Transmembrane</keyword>
<evidence type="ECO:0000256" key="12">
    <source>
        <dbReference type="ARBA" id="ARBA00025324"/>
    </source>
</evidence>
<keyword evidence="6 13" id="KW-1133">Transmembrane helix</keyword>
<dbReference type="Pfam" id="PF18927">
    <property type="entry name" value="CrtO"/>
    <property type="match status" value="1"/>
</dbReference>
<evidence type="ECO:0000256" key="3">
    <source>
        <dbReference type="ARBA" id="ARBA00022679"/>
    </source>
</evidence>
<evidence type="ECO:0000256" key="9">
    <source>
        <dbReference type="ARBA" id="ARBA00023588"/>
    </source>
</evidence>
<protein>
    <recommendedName>
        <fullName evidence="11">Glycosyl-4,4'-diaponeurosporenoate acyltransferase</fullName>
    </recommendedName>
</protein>
<evidence type="ECO:0000313" key="14">
    <source>
        <dbReference type="EMBL" id="MFD2160175.1"/>
    </source>
</evidence>
<sequence length="156" mass="18351">MSNLTIILINAIGIPCTHLAISCLCTRLPLKYFSKPRIFLKTARWESHFYKHFLRVHRWKHLLPDGGAWFAGFKKSTLSHHSSQYLERFLFETQRSEICHWLQMPAIATFALWTPAPWHLVILVYAIASNLPSIIIQRYNRARLNNLLLRLRGQDR</sequence>
<name>A0ABW4ZE60_9BACT</name>
<evidence type="ECO:0000256" key="5">
    <source>
        <dbReference type="ARBA" id="ARBA00022729"/>
    </source>
</evidence>
<evidence type="ECO:0000256" key="13">
    <source>
        <dbReference type="SAM" id="Phobius"/>
    </source>
</evidence>
<keyword evidence="15" id="KW-1185">Reference proteome</keyword>
<evidence type="ECO:0000256" key="10">
    <source>
        <dbReference type="ARBA" id="ARBA00023603"/>
    </source>
</evidence>
<dbReference type="Proteomes" id="UP001597389">
    <property type="component" value="Unassembled WGS sequence"/>
</dbReference>
<accession>A0ABW4ZE60</accession>
<evidence type="ECO:0000256" key="2">
    <source>
        <dbReference type="ARBA" id="ARBA00022475"/>
    </source>
</evidence>
<evidence type="ECO:0000256" key="1">
    <source>
        <dbReference type="ARBA" id="ARBA00004162"/>
    </source>
</evidence>
<evidence type="ECO:0000256" key="4">
    <source>
        <dbReference type="ARBA" id="ARBA00022692"/>
    </source>
</evidence>
<evidence type="ECO:0000313" key="15">
    <source>
        <dbReference type="Proteomes" id="UP001597389"/>
    </source>
</evidence>
<keyword evidence="2" id="KW-1003">Cell membrane</keyword>
<keyword evidence="8" id="KW-0012">Acyltransferase</keyword>
<keyword evidence="3" id="KW-0808">Transferase</keyword>